<dbReference type="Gene3D" id="3.30.1370.10">
    <property type="entry name" value="K Homology domain, type 1"/>
    <property type="match status" value="1"/>
</dbReference>
<dbReference type="Pfam" id="PF00013">
    <property type="entry name" value="KH_1"/>
    <property type="match status" value="1"/>
</dbReference>
<feature type="region of interest" description="Disordered" evidence="3">
    <location>
        <begin position="704"/>
        <end position="725"/>
    </location>
</feature>
<evidence type="ECO:0000259" key="4">
    <source>
        <dbReference type="SMART" id="SM00322"/>
    </source>
</evidence>
<dbReference type="SUPFAM" id="SSF54791">
    <property type="entry name" value="Eukaryotic type KH-domain (KH-domain type I)"/>
    <property type="match status" value="1"/>
</dbReference>
<dbReference type="InterPro" id="IPR015943">
    <property type="entry name" value="WD40/YVTN_repeat-like_dom_sf"/>
</dbReference>
<dbReference type="InterPro" id="IPR019510">
    <property type="entry name" value="AKAP7-like_phosphoesterase"/>
</dbReference>
<feature type="compositionally biased region" description="Low complexity" evidence="3">
    <location>
        <begin position="57"/>
        <end position="67"/>
    </location>
</feature>
<dbReference type="PANTHER" id="PTHR13360">
    <property type="entry name" value="ACTIVATING SIGNAL COINTEGRATOR 1 COMPLEX SUBUNIT 1"/>
    <property type="match status" value="1"/>
</dbReference>
<dbReference type="PANTHER" id="PTHR13360:SF1">
    <property type="entry name" value="ACTIVATING SIGNAL COINTEGRATOR 1 COMPLEX SUBUNIT 1"/>
    <property type="match status" value="1"/>
</dbReference>
<dbReference type="PROSITE" id="PS50082">
    <property type="entry name" value="WD_REPEATS_2"/>
    <property type="match status" value="3"/>
</dbReference>
<dbReference type="InterPro" id="IPR001680">
    <property type="entry name" value="WD40_rpt"/>
</dbReference>
<dbReference type="Gene3D" id="3.90.1140.10">
    <property type="entry name" value="Cyclic phosphodiesterase"/>
    <property type="match status" value="1"/>
</dbReference>
<feature type="region of interest" description="Disordered" evidence="3">
    <location>
        <begin position="1"/>
        <end position="67"/>
    </location>
</feature>
<dbReference type="SUPFAM" id="SSF50978">
    <property type="entry name" value="WD40 repeat-like"/>
    <property type="match status" value="1"/>
</dbReference>
<gene>
    <name evidence="5" type="ORF">FEM48_Zijuj01G0290100</name>
</gene>
<evidence type="ECO:0000256" key="3">
    <source>
        <dbReference type="SAM" id="MobiDB-lite"/>
    </source>
</evidence>
<evidence type="ECO:0000313" key="6">
    <source>
        <dbReference type="Proteomes" id="UP000813462"/>
    </source>
</evidence>
<dbReference type="SMART" id="SM00320">
    <property type="entry name" value="WD40"/>
    <property type="match status" value="7"/>
</dbReference>
<evidence type="ECO:0000313" key="5">
    <source>
        <dbReference type="EMBL" id="KAH7547252.1"/>
    </source>
</evidence>
<dbReference type="GO" id="GO:0003723">
    <property type="term" value="F:RNA binding"/>
    <property type="evidence" value="ECO:0007669"/>
    <property type="project" value="UniProtKB-UniRule"/>
</dbReference>
<dbReference type="GO" id="GO:0006307">
    <property type="term" value="P:DNA alkylation repair"/>
    <property type="evidence" value="ECO:0007669"/>
    <property type="project" value="InterPro"/>
</dbReference>
<dbReference type="Pfam" id="PF00400">
    <property type="entry name" value="WD40"/>
    <property type="match status" value="4"/>
</dbReference>
<feature type="repeat" description="WD" evidence="2">
    <location>
        <begin position="205"/>
        <end position="246"/>
    </location>
</feature>
<name>A0A978W5L8_ZIZJJ</name>
<organism evidence="5 6">
    <name type="scientific">Ziziphus jujuba var. spinosa</name>
    <dbReference type="NCBI Taxonomy" id="714518"/>
    <lineage>
        <taxon>Eukaryota</taxon>
        <taxon>Viridiplantae</taxon>
        <taxon>Streptophyta</taxon>
        <taxon>Embryophyta</taxon>
        <taxon>Tracheophyta</taxon>
        <taxon>Spermatophyta</taxon>
        <taxon>Magnoliopsida</taxon>
        <taxon>eudicotyledons</taxon>
        <taxon>Gunneridae</taxon>
        <taxon>Pentapetalae</taxon>
        <taxon>rosids</taxon>
        <taxon>fabids</taxon>
        <taxon>Rosales</taxon>
        <taxon>Rhamnaceae</taxon>
        <taxon>Paliureae</taxon>
        <taxon>Ziziphus</taxon>
    </lineage>
</organism>
<dbReference type="GO" id="GO:0006355">
    <property type="term" value="P:regulation of DNA-templated transcription"/>
    <property type="evidence" value="ECO:0007669"/>
    <property type="project" value="TreeGrafter"/>
</dbReference>
<feature type="compositionally biased region" description="Low complexity" evidence="3">
    <location>
        <begin position="20"/>
        <end position="32"/>
    </location>
</feature>
<evidence type="ECO:0000256" key="2">
    <source>
        <dbReference type="PROSITE-ProRule" id="PRU00221"/>
    </source>
</evidence>
<dbReference type="PROSITE" id="PS50294">
    <property type="entry name" value="WD_REPEATS_REGION"/>
    <property type="match status" value="2"/>
</dbReference>
<keyword evidence="1" id="KW-0694">RNA-binding</keyword>
<accession>A0A978W5L8</accession>
<dbReference type="SMART" id="SM00322">
    <property type="entry name" value="KH"/>
    <property type="match status" value="1"/>
</dbReference>
<feature type="compositionally biased region" description="Acidic residues" evidence="3">
    <location>
        <begin position="704"/>
        <end position="717"/>
    </location>
</feature>
<dbReference type="InterPro" id="IPR004088">
    <property type="entry name" value="KH_dom_type_1"/>
</dbReference>
<dbReference type="InterPro" id="IPR036612">
    <property type="entry name" value="KH_dom_type_1_sf"/>
</dbReference>
<dbReference type="Pfam" id="PF10469">
    <property type="entry name" value="AKAP7_NLS"/>
    <property type="match status" value="1"/>
</dbReference>
<dbReference type="InterPro" id="IPR004087">
    <property type="entry name" value="KH_dom"/>
</dbReference>
<dbReference type="Gene3D" id="2.130.10.10">
    <property type="entry name" value="YVTN repeat-like/Quinoprotein amine dehydrogenase"/>
    <property type="match status" value="3"/>
</dbReference>
<dbReference type="GO" id="GO:0005634">
    <property type="term" value="C:nucleus"/>
    <property type="evidence" value="ECO:0007669"/>
    <property type="project" value="TreeGrafter"/>
</dbReference>
<feature type="repeat" description="WD" evidence="2">
    <location>
        <begin position="341"/>
        <end position="371"/>
    </location>
</feature>
<protein>
    <recommendedName>
        <fullName evidence="4">K Homology domain-containing protein</fullName>
    </recommendedName>
</protein>
<evidence type="ECO:0000256" key="1">
    <source>
        <dbReference type="PROSITE-ProRule" id="PRU00117"/>
    </source>
</evidence>
<dbReference type="EMBL" id="JAEACU010000001">
    <property type="protein sequence ID" value="KAH7547252.1"/>
    <property type="molecule type" value="Genomic_DNA"/>
</dbReference>
<dbReference type="InterPro" id="IPR036322">
    <property type="entry name" value="WD40_repeat_dom_sf"/>
</dbReference>
<dbReference type="AlphaFoldDB" id="A0A978W5L8"/>
<dbReference type="Proteomes" id="UP000813462">
    <property type="component" value="Unassembled WGS sequence"/>
</dbReference>
<feature type="domain" description="K Homology" evidence="4">
    <location>
        <begin position="589"/>
        <end position="657"/>
    </location>
</feature>
<dbReference type="InterPro" id="IPR009210">
    <property type="entry name" value="ASCC1"/>
</dbReference>
<dbReference type="PROSITE" id="PS50084">
    <property type="entry name" value="KH_TYPE_1"/>
    <property type="match status" value="1"/>
</dbReference>
<sequence>MASVSESPPNPSFRIRGTSTTTTRNNDNNNRTFLSRSISTKEPSFSEFPYTPPRRTSPSLSHSLHASPVSSPLHHFAPPTSKHYYPDHPHHDPHTSYRCISSVLKKDGQILSMASSNGLLYTGSETNVIRVWKVPEFSECGQLKTKASMVVALQVSNDMVYAAYGDGKIRVWQRSWDGGLKHVRLATIPRSGSYVRNYIARKDKMVKHIGPITSLAINVADDILYSASVDKTVKVWRISDLKCMETIQAHPDPINAIIVSDDGFLYTASDDATVRVWRRNFCRGDQLPHSLTVTLPAKYSPVKTLTLTPDGGVLYGGCTDGYIHYWLKSWVSGQLQYGGALQGHTHAVMGLGNVGKYVVSGSADSTSRVWSREQDGQHSCLAVLVGHRGPIRCVTAFSGRSSSGDETAEDYNNNNNEYGCTICTGSLDGVVKVWRVTSAVNNNNNSNNLGRVDRILKLTNSYFALKPVTNFQGYQTSHGLSYKVIMGGRKDKQKVGEGNKKLKTTIPVWRPVVTQASSFEESVKDVKIASEEESQEQEMQDSTSTCVSIQQNLTEIAKPMVEVADSSTSSGALQGNVEDRVLGEESEVSTAKHSISVGASLLRFIKGKGGSTQKNIEDEMGVKIIFPSSKMEDSIVIEGISIDSVTKASAKIQTIIDEAVKSPNLDYSHFISLPLAIHPELVDKLNAFQNSILGLSDPCLDEDVDSDTNEACGENENEDKPNKGPDVVVDLKADNDNEHVKVTLTSIPLVSYAPKESNSSTLSDLGIDKSIFIKPKTFHLTVLMLKLWNKDRVRAAAEVLQSISTKVMDALDNRPVSIRLKGLDTMRGSLAKALVVYAPVEEIGSEGRLLRACPFIEIIIDAYVEAGLVLEKDANQKLKLHATVINARHRKRKIWKRKVDSFDARSIFKQYGSEEWGDYVIREAHLSQRKNDEFTNDLLATAGLPSRVLESCGVIALAGAWWLVSLKFMTHAKNTQHASIDRNATNSQMYRCMNELISYLKMEINVETHRCWFEEACCICWDRWRYKVL</sequence>
<proteinExistence type="predicted"/>
<feature type="repeat" description="WD" evidence="2">
    <location>
        <begin position="247"/>
        <end position="277"/>
    </location>
</feature>
<comment type="caution">
    <text evidence="5">The sequence shown here is derived from an EMBL/GenBank/DDBJ whole genome shotgun (WGS) entry which is preliminary data.</text>
</comment>
<reference evidence="5" key="1">
    <citation type="journal article" date="2021" name="Front. Plant Sci.">
        <title>Chromosome-Scale Genome Assembly for Chinese Sour Jujube and Insights Into Its Genome Evolution and Domestication Signature.</title>
        <authorList>
            <person name="Shen L.-Y."/>
            <person name="Luo H."/>
            <person name="Wang X.-L."/>
            <person name="Wang X.-M."/>
            <person name="Qiu X.-J."/>
            <person name="Liu H."/>
            <person name="Zhou S.-S."/>
            <person name="Jia K.-H."/>
            <person name="Nie S."/>
            <person name="Bao Y.-T."/>
            <person name="Zhang R.-G."/>
            <person name="Yun Q.-Z."/>
            <person name="Chai Y.-H."/>
            <person name="Lu J.-Y."/>
            <person name="Li Y."/>
            <person name="Zhao S.-W."/>
            <person name="Mao J.-F."/>
            <person name="Jia S.-G."/>
            <person name="Mao Y.-M."/>
        </authorList>
    </citation>
    <scope>NUCLEOTIDE SEQUENCE</scope>
    <source>
        <strain evidence="5">AT0</strain>
        <tissue evidence="5">Leaf</tissue>
    </source>
</reference>
<feature type="compositionally biased region" description="Polar residues" evidence="3">
    <location>
        <begin position="33"/>
        <end position="43"/>
    </location>
</feature>
<keyword evidence="2" id="KW-0853">WD repeat</keyword>
<dbReference type="CDD" id="cd00200">
    <property type="entry name" value="WD40"/>
    <property type="match status" value="1"/>
</dbReference>